<dbReference type="eggNOG" id="ENOG502ZZIG">
    <property type="taxonomic scope" value="Bacteria"/>
</dbReference>
<feature type="compositionally biased region" description="Basic and acidic residues" evidence="1">
    <location>
        <begin position="55"/>
        <end position="67"/>
    </location>
</feature>
<dbReference type="STRING" id="258594.RPA2516"/>
<name>Q6N6U8_RHOPA</name>
<evidence type="ECO:0000256" key="2">
    <source>
        <dbReference type="SAM" id="SignalP"/>
    </source>
</evidence>
<reference evidence="4" key="3">
    <citation type="submission" date="2022-12" db="EMBL/GenBank/DDBJ databases">
        <title>Complete genome sequence of Rhodopseudomonas palustris CGA0092 and corrections to the R. palustris CGA009 genome sequence.</title>
        <authorList>
            <person name="Mazny B.R."/>
            <person name="Sheff O.F."/>
            <person name="LaSarre B."/>
            <person name="McKinlay A."/>
            <person name="McKinlay J.B."/>
        </authorList>
    </citation>
    <scope>NUCLEOTIDE SEQUENCE</scope>
    <source>
        <strain evidence="4">CGA009</strain>
    </source>
</reference>
<feature type="chain" id="PRO_5042808988" evidence="2">
    <location>
        <begin position="21"/>
        <end position="86"/>
    </location>
</feature>
<dbReference type="AlphaFoldDB" id="Q6N6U8"/>
<feature type="region of interest" description="Disordered" evidence="1">
    <location>
        <begin position="19"/>
        <end position="72"/>
    </location>
</feature>
<dbReference type="Proteomes" id="UP000001426">
    <property type="component" value="Chromosome"/>
</dbReference>
<organism evidence="3">
    <name type="scientific">Rhodopseudomonas palustris (strain ATCC BAA-98 / CGA009)</name>
    <dbReference type="NCBI Taxonomy" id="258594"/>
    <lineage>
        <taxon>Bacteria</taxon>
        <taxon>Pseudomonadati</taxon>
        <taxon>Pseudomonadota</taxon>
        <taxon>Alphaproteobacteria</taxon>
        <taxon>Hyphomicrobiales</taxon>
        <taxon>Nitrobacteraceae</taxon>
        <taxon>Rhodopseudomonas</taxon>
    </lineage>
</organism>
<proteinExistence type="predicted"/>
<keyword evidence="2" id="KW-0732">Signal</keyword>
<feature type="signal peptide" evidence="2">
    <location>
        <begin position="1"/>
        <end position="20"/>
    </location>
</feature>
<gene>
    <name evidence="3" type="ordered locus">RPA2516</name>
    <name evidence="4" type="ORF">TX73_013000</name>
</gene>
<dbReference type="EMBL" id="CP116810">
    <property type="protein sequence ID" value="WCL92675.1"/>
    <property type="molecule type" value="Genomic_DNA"/>
</dbReference>
<accession>Q6N6U8</accession>
<evidence type="ECO:0000256" key="1">
    <source>
        <dbReference type="SAM" id="MobiDB-lite"/>
    </source>
</evidence>
<keyword evidence="5" id="KW-1185">Reference proteome</keyword>
<feature type="compositionally biased region" description="Low complexity" evidence="1">
    <location>
        <begin position="29"/>
        <end position="43"/>
    </location>
</feature>
<reference evidence="3 5" key="2">
    <citation type="journal article" date="2004" name="Nat. Biotechnol.">
        <title>Complete genome sequence of the metabolically versatile photosynthetic bacterium Rhodopseudomonas palustris.</title>
        <authorList>
            <person name="Larimer F.W."/>
            <person name="Chain P."/>
            <person name="Hauser L."/>
            <person name="Lamerdin J."/>
            <person name="Malfatti S."/>
            <person name="Do L."/>
            <person name="Land M.L."/>
            <person name="Pelletier D.A."/>
            <person name="Beatty J.T."/>
            <person name="Lang A.S."/>
            <person name="Tabita F.R."/>
            <person name="Gibson J.L."/>
            <person name="Hanson T.E."/>
            <person name="Bobst C."/>
            <person name="Torres J.L."/>
            <person name="Peres C."/>
            <person name="Harrison F.H."/>
            <person name="Gibson J."/>
            <person name="Harwood C.S."/>
        </authorList>
    </citation>
    <scope>NUCLEOTIDE SEQUENCE [LARGE SCALE GENOMIC DNA]</scope>
    <source>
        <strain evidence="5">ATCC BAA-98 / CGA009</strain>
        <strain evidence="3">CGA009</strain>
    </source>
</reference>
<evidence type="ECO:0000313" key="3">
    <source>
        <dbReference type="EMBL" id="CAE27957.1"/>
    </source>
</evidence>
<dbReference type="KEGG" id="rpa:TX73_013000"/>
<dbReference type="RefSeq" id="WP_011158066.1">
    <property type="nucleotide sequence ID" value="NZ_CP116810.1"/>
</dbReference>
<reference evidence="4" key="1">
    <citation type="submission" date="2003-07" db="EMBL/GenBank/DDBJ databases">
        <authorList>
            <consortium name="Rhodopseudomonas genome consortium"/>
            <person name="Larimer F."/>
            <person name="Harwood C."/>
        </authorList>
    </citation>
    <scope>NUCLEOTIDE SEQUENCE</scope>
    <source>
        <strain evidence="4">CGA009</strain>
    </source>
</reference>
<dbReference type="EMBL" id="BX572601">
    <property type="protein sequence ID" value="CAE27957.1"/>
    <property type="molecule type" value="Genomic_DNA"/>
</dbReference>
<protein>
    <submittedName>
        <fullName evidence="3">Uncharacterized protein</fullName>
    </submittedName>
</protein>
<sequence>MKPVMIAAAILTLSGNVVLAQSGSGSGTDGSTTSPGASSSGADLRQAPVGHRQPRRDDTPPEQRIDQIDPADAALDRKIKSICRGC</sequence>
<dbReference type="HOGENOM" id="CLU_177031_0_0_5"/>
<dbReference type="GeneID" id="66893579"/>
<evidence type="ECO:0000313" key="5">
    <source>
        <dbReference type="Proteomes" id="UP000001426"/>
    </source>
</evidence>
<evidence type="ECO:0000313" key="4">
    <source>
        <dbReference type="EMBL" id="WCL92675.1"/>
    </source>
</evidence>